<evidence type="ECO:0000313" key="1">
    <source>
        <dbReference type="EMBL" id="SVE61770.1"/>
    </source>
</evidence>
<proteinExistence type="predicted"/>
<dbReference type="EMBL" id="UINC01229874">
    <property type="protein sequence ID" value="SVE61770.1"/>
    <property type="molecule type" value="Genomic_DNA"/>
</dbReference>
<name>A0A383EZU2_9ZZZZ</name>
<feature type="non-terminal residue" evidence="1">
    <location>
        <position position="122"/>
    </location>
</feature>
<reference evidence="1" key="1">
    <citation type="submission" date="2018-05" db="EMBL/GenBank/DDBJ databases">
        <authorList>
            <person name="Lanie J.A."/>
            <person name="Ng W.-L."/>
            <person name="Kazmierczak K.M."/>
            <person name="Andrzejewski T.M."/>
            <person name="Davidsen T.M."/>
            <person name="Wayne K.J."/>
            <person name="Tettelin H."/>
            <person name="Glass J.I."/>
            <person name="Rusch D."/>
            <person name="Podicherti R."/>
            <person name="Tsui H.-C.T."/>
            <person name="Winkler M.E."/>
        </authorList>
    </citation>
    <scope>NUCLEOTIDE SEQUENCE</scope>
</reference>
<protein>
    <submittedName>
        <fullName evidence="1">Uncharacterized protein</fullName>
    </submittedName>
</protein>
<organism evidence="1">
    <name type="scientific">marine metagenome</name>
    <dbReference type="NCBI Taxonomy" id="408172"/>
    <lineage>
        <taxon>unclassified sequences</taxon>
        <taxon>metagenomes</taxon>
        <taxon>ecological metagenomes</taxon>
    </lineage>
</organism>
<dbReference type="AlphaFoldDB" id="A0A383EZU2"/>
<sequence>MLFPSQIFGEYIIHDKIYESPHNLPCSIEAFLNIPEGKIHRFSLLYRSSGNLEYLESPMMLIGNLKFIAEIPGNFMVHDRVEYYLLLELSNHNDVTFPNEDAIHNPIIIQIDLPKGKTIHIT</sequence>
<gene>
    <name evidence="1" type="ORF">METZ01_LOCUS514624</name>
</gene>
<accession>A0A383EZU2</accession>